<dbReference type="PANTHER" id="PTHR35896">
    <property type="entry name" value="IG-LIKE DOMAIN-CONTAINING PROTEIN"/>
    <property type="match status" value="1"/>
</dbReference>
<keyword evidence="1" id="KW-1133">Transmembrane helix</keyword>
<dbReference type="AlphaFoldDB" id="A0AA38X3I5"/>
<evidence type="ECO:0000256" key="1">
    <source>
        <dbReference type="SAM" id="Phobius"/>
    </source>
</evidence>
<protein>
    <submittedName>
        <fullName evidence="2">Uncharacterized protein</fullName>
    </submittedName>
</protein>
<evidence type="ECO:0000313" key="2">
    <source>
        <dbReference type="EMBL" id="KAJ9606169.1"/>
    </source>
</evidence>
<accession>A0AA38X3I5</accession>
<dbReference type="PANTHER" id="PTHR35896:SF3">
    <property type="entry name" value="MAJOR FACILITATOR SUPERFAMILY TRANSPORTER"/>
    <property type="match status" value="1"/>
</dbReference>
<comment type="caution">
    <text evidence="2">The sequence shown here is derived from an EMBL/GenBank/DDBJ whole genome shotgun (WGS) entry which is preliminary data.</text>
</comment>
<dbReference type="EMBL" id="JAPDRK010000014">
    <property type="protein sequence ID" value="KAJ9606169.1"/>
    <property type="molecule type" value="Genomic_DNA"/>
</dbReference>
<reference evidence="2" key="1">
    <citation type="submission" date="2022-10" db="EMBL/GenBank/DDBJ databases">
        <title>Culturing micro-colonial fungi from biological soil crusts in the Mojave desert and describing Neophaeococcomyces mojavensis, and introducing the new genera and species Taxawa tesnikishii.</title>
        <authorList>
            <person name="Kurbessoian T."/>
            <person name="Stajich J.E."/>
        </authorList>
    </citation>
    <scope>NUCLEOTIDE SEQUENCE</scope>
    <source>
        <strain evidence="2">TK_41</strain>
    </source>
</reference>
<sequence length="280" mass="30531">MGFGHRYEPVNEGDDVADDAQDTSTLIAKEGADIKQAPQHTSRTVVISWWKFLLCNLLAAVVGAGATFLIARFCFSGIQPSGSSTAVVAASPAPTSSAGVALPTLSTEHKEEDLAKPNPLTGKVLDCGYSPEEARAKGCVYDVMMQDWVPEPCYDEVLTKKYLAEGNWTWYGAGDGSVIIPDEEMAKGEHGAAWMSTSYHKAHCVFSWQKIIRALRNNRGISQELLSYDHVLHCAHGALKADSEDEGLGVRAPTNYAKCALYDTWIQDLIPDKHNSTLRK</sequence>
<keyword evidence="3" id="KW-1185">Reference proteome</keyword>
<proteinExistence type="predicted"/>
<feature type="transmembrane region" description="Helical" evidence="1">
    <location>
        <begin position="49"/>
        <end position="71"/>
    </location>
</feature>
<organism evidence="2 3">
    <name type="scientific">Cladophialophora chaetospira</name>
    <dbReference type="NCBI Taxonomy" id="386627"/>
    <lineage>
        <taxon>Eukaryota</taxon>
        <taxon>Fungi</taxon>
        <taxon>Dikarya</taxon>
        <taxon>Ascomycota</taxon>
        <taxon>Pezizomycotina</taxon>
        <taxon>Eurotiomycetes</taxon>
        <taxon>Chaetothyriomycetidae</taxon>
        <taxon>Chaetothyriales</taxon>
        <taxon>Herpotrichiellaceae</taxon>
        <taxon>Cladophialophora</taxon>
    </lineage>
</organism>
<keyword evidence="1" id="KW-0812">Transmembrane</keyword>
<evidence type="ECO:0000313" key="3">
    <source>
        <dbReference type="Proteomes" id="UP001172673"/>
    </source>
</evidence>
<name>A0AA38X3I5_9EURO</name>
<dbReference type="Proteomes" id="UP001172673">
    <property type="component" value="Unassembled WGS sequence"/>
</dbReference>
<dbReference type="InterPro" id="IPR053008">
    <property type="entry name" value="Phomopsin_biosynth_assoc"/>
</dbReference>
<keyword evidence="1" id="KW-0472">Membrane</keyword>
<gene>
    <name evidence="2" type="ORF">H2200_009130</name>
</gene>